<proteinExistence type="predicted"/>
<evidence type="ECO:0000313" key="1">
    <source>
        <dbReference type="EMBL" id="KAF2428068.1"/>
    </source>
</evidence>
<dbReference type="Proteomes" id="UP000800235">
    <property type="component" value="Unassembled WGS sequence"/>
</dbReference>
<dbReference type="EMBL" id="MU007056">
    <property type="protein sequence ID" value="KAF2428068.1"/>
    <property type="molecule type" value="Genomic_DNA"/>
</dbReference>
<reference evidence="1" key="1">
    <citation type="journal article" date="2020" name="Stud. Mycol.">
        <title>101 Dothideomycetes genomes: a test case for predicting lifestyles and emergence of pathogens.</title>
        <authorList>
            <person name="Haridas S."/>
            <person name="Albert R."/>
            <person name="Binder M."/>
            <person name="Bloem J."/>
            <person name="Labutti K."/>
            <person name="Salamov A."/>
            <person name="Andreopoulos B."/>
            <person name="Baker S."/>
            <person name="Barry K."/>
            <person name="Bills G."/>
            <person name="Bluhm B."/>
            <person name="Cannon C."/>
            <person name="Castanera R."/>
            <person name="Culley D."/>
            <person name="Daum C."/>
            <person name="Ezra D."/>
            <person name="Gonzalez J."/>
            <person name="Henrissat B."/>
            <person name="Kuo A."/>
            <person name="Liang C."/>
            <person name="Lipzen A."/>
            <person name="Lutzoni F."/>
            <person name="Magnuson J."/>
            <person name="Mondo S."/>
            <person name="Nolan M."/>
            <person name="Ohm R."/>
            <person name="Pangilinan J."/>
            <person name="Park H.-J."/>
            <person name="Ramirez L."/>
            <person name="Alfaro M."/>
            <person name="Sun H."/>
            <person name="Tritt A."/>
            <person name="Yoshinaga Y."/>
            <person name="Zwiers L.-H."/>
            <person name="Turgeon B."/>
            <person name="Goodwin S."/>
            <person name="Spatafora J."/>
            <person name="Crous P."/>
            <person name="Grigoriev I."/>
        </authorList>
    </citation>
    <scope>NUCLEOTIDE SEQUENCE</scope>
    <source>
        <strain evidence="1">CBS 130266</strain>
    </source>
</reference>
<sequence>MAKAIHTLKSEFPFHIIDAIYDSIVLTCRIAEDDSYIHYHSEGFLYNDQGESPLPHYNDDGAYDGDGDLIPTFFEHHIHQSNLTFFDQEGIVVEFSDYASKLGLHLQYEDEKIKWRFTLYIPISSEKREECILLGEIVQFLKECLISSLSRSRTRSRREGDQNISWGTRGIWLGTLWERFQDGRKLTIIEASILEDEHDFSVEDDSCVCTSGRRMVGWDMCLVVRPANCEEEDEPA</sequence>
<gene>
    <name evidence="1" type="ORF">EJ08DRAFT_699257</name>
</gene>
<evidence type="ECO:0000313" key="2">
    <source>
        <dbReference type="Proteomes" id="UP000800235"/>
    </source>
</evidence>
<keyword evidence="2" id="KW-1185">Reference proteome</keyword>
<comment type="caution">
    <text evidence="1">The sequence shown here is derived from an EMBL/GenBank/DDBJ whole genome shotgun (WGS) entry which is preliminary data.</text>
</comment>
<name>A0A9P4NMC7_9PEZI</name>
<dbReference type="AlphaFoldDB" id="A0A9P4NMC7"/>
<protein>
    <submittedName>
        <fullName evidence="1">Uncharacterized protein</fullName>
    </submittedName>
</protein>
<accession>A0A9P4NMC7</accession>
<organism evidence="1 2">
    <name type="scientific">Tothia fuscella</name>
    <dbReference type="NCBI Taxonomy" id="1048955"/>
    <lineage>
        <taxon>Eukaryota</taxon>
        <taxon>Fungi</taxon>
        <taxon>Dikarya</taxon>
        <taxon>Ascomycota</taxon>
        <taxon>Pezizomycotina</taxon>
        <taxon>Dothideomycetes</taxon>
        <taxon>Pleosporomycetidae</taxon>
        <taxon>Venturiales</taxon>
        <taxon>Cylindrosympodiaceae</taxon>
        <taxon>Tothia</taxon>
    </lineage>
</organism>